<dbReference type="EMBL" id="JARKIK010000072">
    <property type="protein sequence ID" value="KAK8728350.1"/>
    <property type="molecule type" value="Genomic_DNA"/>
</dbReference>
<protein>
    <submittedName>
        <fullName evidence="2">Uncharacterized protein</fullName>
    </submittedName>
</protein>
<dbReference type="Proteomes" id="UP001445076">
    <property type="component" value="Unassembled WGS sequence"/>
</dbReference>
<evidence type="ECO:0000313" key="3">
    <source>
        <dbReference type="Proteomes" id="UP001445076"/>
    </source>
</evidence>
<keyword evidence="3" id="KW-1185">Reference proteome</keyword>
<organism evidence="2 3">
    <name type="scientific">Cherax quadricarinatus</name>
    <name type="common">Australian red claw crayfish</name>
    <dbReference type="NCBI Taxonomy" id="27406"/>
    <lineage>
        <taxon>Eukaryota</taxon>
        <taxon>Metazoa</taxon>
        <taxon>Ecdysozoa</taxon>
        <taxon>Arthropoda</taxon>
        <taxon>Crustacea</taxon>
        <taxon>Multicrustacea</taxon>
        <taxon>Malacostraca</taxon>
        <taxon>Eumalacostraca</taxon>
        <taxon>Eucarida</taxon>
        <taxon>Decapoda</taxon>
        <taxon>Pleocyemata</taxon>
        <taxon>Astacidea</taxon>
        <taxon>Parastacoidea</taxon>
        <taxon>Parastacidae</taxon>
        <taxon>Cherax</taxon>
    </lineage>
</organism>
<reference evidence="2 3" key="1">
    <citation type="journal article" date="2024" name="BMC Genomics">
        <title>Genome assembly of redclaw crayfish (Cherax quadricarinatus) provides insights into its immune adaptation and hypoxia tolerance.</title>
        <authorList>
            <person name="Liu Z."/>
            <person name="Zheng J."/>
            <person name="Li H."/>
            <person name="Fang K."/>
            <person name="Wang S."/>
            <person name="He J."/>
            <person name="Zhou D."/>
            <person name="Weng S."/>
            <person name="Chi M."/>
            <person name="Gu Z."/>
            <person name="He J."/>
            <person name="Li F."/>
            <person name="Wang M."/>
        </authorList>
    </citation>
    <scope>NUCLEOTIDE SEQUENCE [LARGE SCALE GENOMIC DNA]</scope>
    <source>
        <strain evidence="2">ZL_2023a</strain>
    </source>
</reference>
<evidence type="ECO:0000256" key="1">
    <source>
        <dbReference type="SAM" id="Phobius"/>
    </source>
</evidence>
<keyword evidence="1" id="KW-1133">Transmembrane helix</keyword>
<feature type="transmembrane region" description="Helical" evidence="1">
    <location>
        <begin position="88"/>
        <end position="106"/>
    </location>
</feature>
<evidence type="ECO:0000313" key="2">
    <source>
        <dbReference type="EMBL" id="KAK8728350.1"/>
    </source>
</evidence>
<keyword evidence="1" id="KW-0472">Membrane</keyword>
<keyword evidence="1" id="KW-0812">Transmembrane</keyword>
<comment type="caution">
    <text evidence="2">The sequence shown here is derived from an EMBL/GenBank/DDBJ whole genome shotgun (WGS) entry which is preliminary data.</text>
</comment>
<accession>A0AAW0WM78</accession>
<proteinExistence type="predicted"/>
<sequence>SFPDSASKLSRGTKIVDFSLHSRSVEELSVKNLPPDQRIVVNIPITVGERGNTTLPAMQSVNAIQQSALKSIPVIYTTFNVSLVHMNIYCWLTVWLVLVGTFWVLASLKVPLT</sequence>
<name>A0AAW0WM78_CHEQU</name>
<dbReference type="AlphaFoldDB" id="A0AAW0WM78"/>
<feature type="non-terminal residue" evidence="2">
    <location>
        <position position="1"/>
    </location>
</feature>
<gene>
    <name evidence="2" type="ORF">OTU49_009244</name>
</gene>